<proteinExistence type="predicted"/>
<dbReference type="SMART" id="SM00530">
    <property type="entry name" value="HTH_XRE"/>
    <property type="match status" value="1"/>
</dbReference>
<dbReference type="InterPro" id="IPR001387">
    <property type="entry name" value="Cro/C1-type_HTH"/>
</dbReference>
<dbReference type="Gene3D" id="1.10.260.40">
    <property type="entry name" value="lambda repressor-like DNA-binding domains"/>
    <property type="match status" value="1"/>
</dbReference>
<dbReference type="EMBL" id="BK015711">
    <property type="protein sequence ID" value="DAE21285.1"/>
    <property type="molecule type" value="Genomic_DNA"/>
</dbReference>
<organism evidence="2">
    <name type="scientific">Siphoviridae sp. ctE6L85</name>
    <dbReference type="NCBI Taxonomy" id="2826202"/>
    <lineage>
        <taxon>Viruses</taxon>
        <taxon>Duplodnaviria</taxon>
        <taxon>Heunggongvirae</taxon>
        <taxon>Uroviricota</taxon>
        <taxon>Caudoviricetes</taxon>
    </lineage>
</organism>
<protein>
    <submittedName>
        <fullName evidence="2">Helix-turn-helix domain protein</fullName>
    </submittedName>
</protein>
<dbReference type="SUPFAM" id="SSF47413">
    <property type="entry name" value="lambda repressor-like DNA-binding domains"/>
    <property type="match status" value="1"/>
</dbReference>
<dbReference type="Pfam" id="PF01381">
    <property type="entry name" value="HTH_3"/>
    <property type="match status" value="1"/>
</dbReference>
<name>A0A8S5QRC3_9CAUD</name>
<reference evidence="2" key="1">
    <citation type="journal article" date="2021" name="Proc. Natl. Acad. Sci. U.S.A.">
        <title>A Catalog of Tens of Thousands of Viruses from Human Metagenomes Reveals Hidden Associations with Chronic Diseases.</title>
        <authorList>
            <person name="Tisza M.J."/>
            <person name="Buck C.B."/>
        </authorList>
    </citation>
    <scope>NUCLEOTIDE SEQUENCE</scope>
    <source>
        <strain evidence="2">CtE6L85</strain>
    </source>
</reference>
<sequence>MMDFDMNFQDTYKTPSEDLLNNGEQWFFLETEKDILKNRREELGMTQQQVADAAHIQARQYQRLENGERNISGASMRIGLSVCAVLKLDPYRFMPEFRWSKD</sequence>
<dbReference type="PROSITE" id="PS50943">
    <property type="entry name" value="HTH_CROC1"/>
    <property type="match status" value="1"/>
</dbReference>
<dbReference type="GO" id="GO:0003677">
    <property type="term" value="F:DNA binding"/>
    <property type="evidence" value="ECO:0007669"/>
    <property type="project" value="InterPro"/>
</dbReference>
<dbReference type="InterPro" id="IPR010982">
    <property type="entry name" value="Lambda_DNA-bd_dom_sf"/>
</dbReference>
<feature type="domain" description="HTH cro/C1-type" evidence="1">
    <location>
        <begin position="36"/>
        <end position="72"/>
    </location>
</feature>
<evidence type="ECO:0000259" key="1">
    <source>
        <dbReference type="PROSITE" id="PS50943"/>
    </source>
</evidence>
<dbReference type="CDD" id="cd00093">
    <property type="entry name" value="HTH_XRE"/>
    <property type="match status" value="1"/>
</dbReference>
<accession>A0A8S5QRC3</accession>
<evidence type="ECO:0000313" key="2">
    <source>
        <dbReference type="EMBL" id="DAE21285.1"/>
    </source>
</evidence>